<dbReference type="AlphaFoldDB" id="A0A852TB37"/>
<reference evidence="3" key="1">
    <citation type="submission" date="2020-07" db="EMBL/GenBank/DDBJ databases">
        <authorList>
            <person name="Partida-Martinez L."/>
            <person name="Huntemann M."/>
            <person name="Clum A."/>
            <person name="Wang J."/>
            <person name="Palaniappan K."/>
            <person name="Ritter S."/>
            <person name="Chen I.-M."/>
            <person name="Stamatis D."/>
            <person name="Reddy T."/>
            <person name="O'Malley R."/>
            <person name="Daum C."/>
            <person name="Shapiro N."/>
            <person name="Ivanova N."/>
            <person name="Kyrpides N."/>
            <person name="Woyke T."/>
        </authorList>
    </citation>
    <scope>NUCLEOTIDE SEQUENCE [LARGE SCALE GENOMIC DNA]</scope>
    <source>
        <strain evidence="3">AT2.8</strain>
    </source>
</reference>
<dbReference type="Pfam" id="PF07993">
    <property type="entry name" value="NAD_binding_4"/>
    <property type="match status" value="1"/>
</dbReference>
<dbReference type="EMBL" id="JACCBX010000004">
    <property type="protein sequence ID" value="NYE05421.1"/>
    <property type="molecule type" value="Genomic_DNA"/>
</dbReference>
<dbReference type="InterPro" id="IPR013120">
    <property type="entry name" value="FAR_NAD-bd"/>
</dbReference>
<gene>
    <name evidence="2" type="ORF">F4694_002174</name>
</gene>
<dbReference type="PANTHER" id="PTHR11011">
    <property type="entry name" value="MALE STERILITY PROTEIN 2-RELATED"/>
    <property type="match status" value="1"/>
</dbReference>
<reference evidence="3" key="2">
    <citation type="submission" date="2020-08" db="EMBL/GenBank/DDBJ databases">
        <title>The Agave Microbiome: Exploring the role of microbial communities in plant adaptations to desert environments.</title>
        <authorList>
            <person name="Partida-Martinez L.P."/>
        </authorList>
    </citation>
    <scope>NUCLEOTIDE SEQUENCE [LARGE SCALE GENOMIC DNA]</scope>
    <source>
        <strain evidence="3">AT2.8</strain>
    </source>
</reference>
<sequence length="365" mass="41862">MKNGYFFTGFPGFICNQLIREVLKKNELNGIVYVLVLQSMMDKARKERHAIITELGLQDDSFILIEGDITQPSLLVSEETQEILDERVTHVFHLAAIYDLAVPRDIAFRINVDGTNNVNKWVRGLTNLKRYVYFSTAYVVGEREGTLYETELIRPTSFKNHYEETKYEAEVLVEKLKEEVPITIIRPGIVKGHSQTGVTIKFDGPYFIMNFLEKLKFLPILPKLGKGKAYVNLVPIDYIIQATAYLSFFENGIGKTYHLTDPRPYRASEIYTILMEELLNKKPIGTLPLSVGKGLLSIKPMRKYLGVEKEALDYFTWMGHFDCTQAVYDLKGSGIRCPDFKDGVKAMIAFYLEQKDNPNYQIHIL</sequence>
<evidence type="ECO:0000313" key="3">
    <source>
        <dbReference type="Proteomes" id="UP000548423"/>
    </source>
</evidence>
<proteinExistence type="predicted"/>
<dbReference type="Proteomes" id="UP000548423">
    <property type="component" value="Unassembled WGS sequence"/>
</dbReference>
<feature type="domain" description="Thioester reductase (TE)" evidence="1">
    <location>
        <begin position="8"/>
        <end position="242"/>
    </location>
</feature>
<dbReference type="InterPro" id="IPR026055">
    <property type="entry name" value="FAR"/>
</dbReference>
<dbReference type="Gene3D" id="3.40.50.720">
    <property type="entry name" value="NAD(P)-binding Rossmann-like Domain"/>
    <property type="match status" value="1"/>
</dbReference>
<dbReference type="GO" id="GO:0080019">
    <property type="term" value="F:alcohol-forming very long-chain fatty acyl-CoA reductase activity"/>
    <property type="evidence" value="ECO:0007669"/>
    <property type="project" value="InterPro"/>
</dbReference>
<accession>A0A852TB37</accession>
<evidence type="ECO:0000259" key="1">
    <source>
        <dbReference type="Pfam" id="PF07993"/>
    </source>
</evidence>
<name>A0A852TB37_9BACI</name>
<organism evidence="2 3">
    <name type="scientific">Neobacillus niacini</name>
    <dbReference type="NCBI Taxonomy" id="86668"/>
    <lineage>
        <taxon>Bacteria</taxon>
        <taxon>Bacillati</taxon>
        <taxon>Bacillota</taxon>
        <taxon>Bacilli</taxon>
        <taxon>Bacillales</taxon>
        <taxon>Bacillaceae</taxon>
        <taxon>Neobacillus</taxon>
    </lineage>
</organism>
<protein>
    <submittedName>
        <fullName evidence="2">Nucleoside-diphosphate-sugar epimerase</fullName>
    </submittedName>
</protein>
<dbReference type="InterPro" id="IPR036291">
    <property type="entry name" value="NAD(P)-bd_dom_sf"/>
</dbReference>
<evidence type="ECO:0000313" key="2">
    <source>
        <dbReference type="EMBL" id="NYE05421.1"/>
    </source>
</evidence>
<dbReference type="SUPFAM" id="SSF51735">
    <property type="entry name" value="NAD(P)-binding Rossmann-fold domains"/>
    <property type="match status" value="1"/>
</dbReference>
<comment type="caution">
    <text evidence="2">The sequence shown here is derived from an EMBL/GenBank/DDBJ whole genome shotgun (WGS) entry which is preliminary data.</text>
</comment>
<dbReference type="CDD" id="cd05263">
    <property type="entry name" value="MupV_like_SDR_e"/>
    <property type="match status" value="1"/>
</dbReference>